<evidence type="ECO:0000313" key="5">
    <source>
        <dbReference type="Proteomes" id="UP001589608"/>
    </source>
</evidence>
<dbReference type="Pfam" id="PF00990">
    <property type="entry name" value="GGDEF"/>
    <property type="match status" value="1"/>
</dbReference>
<feature type="domain" description="GGDEF" evidence="3">
    <location>
        <begin position="358"/>
        <end position="480"/>
    </location>
</feature>
<feature type="transmembrane region" description="Helical" evidence="2">
    <location>
        <begin position="198"/>
        <end position="217"/>
    </location>
</feature>
<feature type="transmembrane region" description="Helical" evidence="2">
    <location>
        <begin position="223"/>
        <end position="242"/>
    </location>
</feature>
<keyword evidence="2" id="KW-1133">Transmembrane helix</keyword>
<dbReference type="RefSeq" id="WP_223093111.1">
    <property type="nucleotide sequence ID" value="NZ_CP061913.1"/>
</dbReference>
<dbReference type="InterPro" id="IPR000160">
    <property type="entry name" value="GGDEF_dom"/>
</dbReference>
<dbReference type="EMBL" id="JBHMCA010000043">
    <property type="protein sequence ID" value="MFB9445819.1"/>
    <property type="molecule type" value="Genomic_DNA"/>
</dbReference>
<dbReference type="InterPro" id="IPR043128">
    <property type="entry name" value="Rev_trsase/Diguanyl_cyclase"/>
</dbReference>
<name>A0ABV5MAE9_9ACTN</name>
<feature type="transmembrane region" description="Helical" evidence="2">
    <location>
        <begin position="294"/>
        <end position="317"/>
    </location>
</feature>
<feature type="transmembrane region" description="Helical" evidence="2">
    <location>
        <begin position="62"/>
        <end position="80"/>
    </location>
</feature>
<evidence type="ECO:0000259" key="3">
    <source>
        <dbReference type="PROSITE" id="PS50887"/>
    </source>
</evidence>
<dbReference type="SUPFAM" id="SSF55073">
    <property type="entry name" value="Nucleotide cyclase"/>
    <property type="match status" value="1"/>
</dbReference>
<reference evidence="4 5" key="1">
    <citation type="submission" date="2024-09" db="EMBL/GenBank/DDBJ databases">
        <authorList>
            <person name="Sun Q."/>
            <person name="Mori K."/>
        </authorList>
    </citation>
    <scope>NUCLEOTIDE SEQUENCE [LARGE SCALE GENOMIC DNA]</scope>
    <source>
        <strain evidence="4 5">JCM 3307</strain>
    </source>
</reference>
<protein>
    <submittedName>
        <fullName evidence="4">GGDEF domain-containing protein</fullName>
    </submittedName>
</protein>
<dbReference type="NCBIfam" id="TIGR00254">
    <property type="entry name" value="GGDEF"/>
    <property type="match status" value="1"/>
</dbReference>
<dbReference type="PANTHER" id="PTHR45138:SF9">
    <property type="entry name" value="DIGUANYLATE CYCLASE DGCM-RELATED"/>
    <property type="match status" value="1"/>
</dbReference>
<keyword evidence="2" id="KW-0812">Transmembrane</keyword>
<gene>
    <name evidence="4" type="ORF">ACFFTR_22290</name>
</gene>
<dbReference type="Gene3D" id="3.30.70.270">
    <property type="match status" value="1"/>
</dbReference>
<organism evidence="4 5">
    <name type="scientific">Dactylosporangium vinaceum</name>
    <dbReference type="NCBI Taxonomy" id="53362"/>
    <lineage>
        <taxon>Bacteria</taxon>
        <taxon>Bacillati</taxon>
        <taxon>Actinomycetota</taxon>
        <taxon>Actinomycetes</taxon>
        <taxon>Micromonosporales</taxon>
        <taxon>Micromonosporaceae</taxon>
        <taxon>Dactylosporangium</taxon>
    </lineage>
</organism>
<evidence type="ECO:0000313" key="4">
    <source>
        <dbReference type="EMBL" id="MFB9445819.1"/>
    </source>
</evidence>
<dbReference type="InterPro" id="IPR050469">
    <property type="entry name" value="Diguanylate_Cyclase"/>
</dbReference>
<feature type="transmembrane region" description="Helical" evidence="2">
    <location>
        <begin position="95"/>
        <end position="112"/>
    </location>
</feature>
<sequence length="498" mass="53824">MSVRWWRVYLAAMMLAIAGYVPVTLGPWAETSWSIVNTLGPVAVIVFAVARLPRSDRTAWHLLALGILANGTAVVPNTIVSEVLQSDAYPTVADAFYLLFYPAVLGSIGLMIRRWPPRLIRPAMLDAATITSGIGVLAWVYAIDPALQDGSYSLFGQLVRVAYPVGDLLLIFMALILVRSNSGAGTRRARWGTAPPWLATGLLCFLGGDLIWLLIGAHSVPGWVTRGVDVFYFAAFVILGYAARHATATDVQRLAAAPRPPGIPLMSMLLLALLMAPAVLLLQTSHDGFQHGAAIAAGSTIMSVLVVTRLTVLLRFVERQSDQVRELARRDELTGLPNRRAWGDELPRVLEHARQSGRPVSICMIDLDHFKAFNDTRGHQAGDRLLKEAAAAWTGQLRQSDLLARYGGEEFIILLPSTDIHAAGAVIERLRPVTPAAQTFSCGVAVWNTTETSDELIARADAALYEAKHAGRNRTVAASAQQPPAPLPASTDDAVLRG</sequence>
<feature type="transmembrane region" description="Helical" evidence="2">
    <location>
        <begin position="31"/>
        <end position="50"/>
    </location>
</feature>
<proteinExistence type="predicted"/>
<feature type="region of interest" description="Disordered" evidence="1">
    <location>
        <begin position="475"/>
        <end position="498"/>
    </location>
</feature>
<dbReference type="InterPro" id="IPR029787">
    <property type="entry name" value="Nucleotide_cyclase"/>
</dbReference>
<feature type="transmembrane region" description="Helical" evidence="2">
    <location>
        <begin position="161"/>
        <end position="178"/>
    </location>
</feature>
<dbReference type="CDD" id="cd01949">
    <property type="entry name" value="GGDEF"/>
    <property type="match status" value="1"/>
</dbReference>
<evidence type="ECO:0000256" key="2">
    <source>
        <dbReference type="SAM" id="Phobius"/>
    </source>
</evidence>
<dbReference type="SMART" id="SM00267">
    <property type="entry name" value="GGDEF"/>
    <property type="match status" value="1"/>
</dbReference>
<keyword evidence="2" id="KW-0472">Membrane</keyword>
<dbReference type="Proteomes" id="UP001589608">
    <property type="component" value="Unassembled WGS sequence"/>
</dbReference>
<evidence type="ECO:0000256" key="1">
    <source>
        <dbReference type="SAM" id="MobiDB-lite"/>
    </source>
</evidence>
<dbReference type="PANTHER" id="PTHR45138">
    <property type="entry name" value="REGULATORY COMPONENTS OF SENSORY TRANSDUCTION SYSTEM"/>
    <property type="match status" value="1"/>
</dbReference>
<feature type="transmembrane region" description="Helical" evidence="2">
    <location>
        <begin position="124"/>
        <end position="141"/>
    </location>
</feature>
<keyword evidence="5" id="KW-1185">Reference proteome</keyword>
<dbReference type="PROSITE" id="PS50887">
    <property type="entry name" value="GGDEF"/>
    <property type="match status" value="1"/>
</dbReference>
<feature type="transmembrane region" description="Helical" evidence="2">
    <location>
        <begin position="7"/>
        <end position="25"/>
    </location>
</feature>
<comment type="caution">
    <text evidence="4">The sequence shown here is derived from an EMBL/GenBank/DDBJ whole genome shotgun (WGS) entry which is preliminary data.</text>
</comment>
<feature type="transmembrane region" description="Helical" evidence="2">
    <location>
        <begin position="263"/>
        <end position="282"/>
    </location>
</feature>
<accession>A0ABV5MAE9</accession>